<dbReference type="InterPro" id="IPR049900">
    <property type="entry name" value="PKS_mFAS_DH"/>
</dbReference>
<evidence type="ECO:0000256" key="1">
    <source>
        <dbReference type="ARBA" id="ARBA00001957"/>
    </source>
</evidence>
<evidence type="ECO:0000256" key="3">
    <source>
        <dbReference type="ARBA" id="ARBA00022450"/>
    </source>
</evidence>
<dbReference type="PROSITE" id="PS50075">
    <property type="entry name" value="CARRIER"/>
    <property type="match status" value="1"/>
</dbReference>
<dbReference type="SMART" id="SM00825">
    <property type="entry name" value="PKS_KS"/>
    <property type="match status" value="1"/>
</dbReference>
<dbReference type="InterPro" id="IPR020841">
    <property type="entry name" value="PKS_Beta-ketoAc_synthase_dom"/>
</dbReference>
<dbReference type="InterPro" id="IPR032821">
    <property type="entry name" value="PKS_assoc"/>
</dbReference>
<feature type="region of interest" description="C-terminal hotdog fold" evidence="9">
    <location>
        <begin position="1069"/>
        <end position="1207"/>
    </location>
</feature>
<keyword evidence="3" id="KW-0596">Phosphopantetheine</keyword>
<dbReference type="Pfam" id="PF00109">
    <property type="entry name" value="ketoacyl-synt"/>
    <property type="match status" value="1"/>
</dbReference>
<dbReference type="InterPro" id="IPR016039">
    <property type="entry name" value="Thiolase-like"/>
</dbReference>
<evidence type="ECO:0000259" key="12">
    <source>
        <dbReference type="PROSITE" id="PS52019"/>
    </source>
</evidence>
<dbReference type="SMART" id="SM01294">
    <property type="entry name" value="PKS_PP_betabranch"/>
    <property type="match status" value="1"/>
</dbReference>
<dbReference type="InterPro" id="IPR009081">
    <property type="entry name" value="PP-bd_ACP"/>
</dbReference>
<evidence type="ECO:0000259" key="10">
    <source>
        <dbReference type="PROSITE" id="PS50075"/>
    </source>
</evidence>
<organism evidence="13 14">
    <name type="scientific">Actinokineospora xionganensis</name>
    <dbReference type="NCBI Taxonomy" id="2684470"/>
    <lineage>
        <taxon>Bacteria</taxon>
        <taxon>Bacillati</taxon>
        <taxon>Actinomycetota</taxon>
        <taxon>Actinomycetes</taxon>
        <taxon>Pseudonocardiales</taxon>
        <taxon>Pseudonocardiaceae</taxon>
        <taxon>Actinokineospora</taxon>
    </lineage>
</organism>
<dbReference type="Pfam" id="PF16197">
    <property type="entry name" value="KAsynt_C_assoc"/>
    <property type="match status" value="1"/>
</dbReference>
<dbReference type="CDD" id="cd00833">
    <property type="entry name" value="PKS"/>
    <property type="match status" value="1"/>
</dbReference>
<dbReference type="RefSeq" id="WP_187221501.1">
    <property type="nucleotide sequence ID" value="NZ_JABVED010000009.1"/>
</dbReference>
<dbReference type="InterPro" id="IPR036291">
    <property type="entry name" value="NAD(P)-bd_dom_sf"/>
</dbReference>
<feature type="domain" description="Carrier" evidence="10">
    <location>
        <begin position="1719"/>
        <end position="1796"/>
    </location>
</feature>
<dbReference type="Gene3D" id="3.40.50.720">
    <property type="entry name" value="NAD(P)-binding Rossmann-like Domain"/>
    <property type="match status" value="1"/>
</dbReference>
<dbReference type="InterPro" id="IPR016036">
    <property type="entry name" value="Malonyl_transacylase_ACP-bd"/>
</dbReference>
<dbReference type="InterPro" id="IPR016035">
    <property type="entry name" value="Acyl_Trfase/lysoPLipase"/>
</dbReference>
<keyword evidence="4" id="KW-0597">Phosphoprotein</keyword>
<dbReference type="Pfam" id="PF00550">
    <property type="entry name" value="PP-binding"/>
    <property type="match status" value="1"/>
</dbReference>
<evidence type="ECO:0000256" key="8">
    <source>
        <dbReference type="ARBA" id="ARBA00023315"/>
    </source>
</evidence>
<dbReference type="CDD" id="cd08956">
    <property type="entry name" value="KR_3_FAS_SDR_x"/>
    <property type="match status" value="1"/>
</dbReference>
<dbReference type="InterPro" id="IPR050091">
    <property type="entry name" value="PKS_NRPS_Biosynth_Enz"/>
</dbReference>
<dbReference type="PANTHER" id="PTHR43775">
    <property type="entry name" value="FATTY ACID SYNTHASE"/>
    <property type="match status" value="1"/>
</dbReference>
<dbReference type="SMART" id="SM00826">
    <property type="entry name" value="PKS_DH"/>
    <property type="match status" value="1"/>
</dbReference>
<dbReference type="InterPro" id="IPR055123">
    <property type="entry name" value="SpnB-like_Rossmann"/>
</dbReference>
<dbReference type="InterPro" id="IPR014030">
    <property type="entry name" value="Ketoacyl_synth_N"/>
</dbReference>
<evidence type="ECO:0000256" key="2">
    <source>
        <dbReference type="ARBA" id="ARBA00004792"/>
    </source>
</evidence>
<dbReference type="InterPro" id="IPR013968">
    <property type="entry name" value="PKS_KR"/>
</dbReference>
<dbReference type="Gene3D" id="3.30.70.3290">
    <property type="match status" value="1"/>
</dbReference>
<dbReference type="SMART" id="SM00827">
    <property type="entry name" value="PKS_AT"/>
    <property type="match status" value="1"/>
</dbReference>
<dbReference type="PROSITE" id="PS00606">
    <property type="entry name" value="KS3_1"/>
    <property type="match status" value="1"/>
</dbReference>
<dbReference type="Gene3D" id="3.10.129.110">
    <property type="entry name" value="Polyketide synthase dehydratase"/>
    <property type="match status" value="1"/>
</dbReference>
<evidence type="ECO:0000256" key="9">
    <source>
        <dbReference type="PROSITE-ProRule" id="PRU01363"/>
    </source>
</evidence>
<dbReference type="InterPro" id="IPR014043">
    <property type="entry name" value="Acyl_transferase_dom"/>
</dbReference>
<comment type="caution">
    <text evidence="13">The sequence shown here is derived from an EMBL/GenBank/DDBJ whole genome shotgun (WGS) entry which is preliminary data.</text>
</comment>
<keyword evidence="7" id="KW-0511">Multifunctional enzyme</keyword>
<dbReference type="Pfam" id="PF21089">
    <property type="entry name" value="PKS_DH_N"/>
    <property type="match status" value="1"/>
</dbReference>
<dbReference type="InterPro" id="IPR049551">
    <property type="entry name" value="PKS_DH_C"/>
</dbReference>
<evidence type="ECO:0000313" key="13">
    <source>
        <dbReference type="EMBL" id="MBC6449039.1"/>
    </source>
</evidence>
<keyword evidence="14" id="KW-1185">Reference proteome</keyword>
<dbReference type="SUPFAM" id="SSF51735">
    <property type="entry name" value="NAD(P)-binding Rossmann-fold domains"/>
    <property type="match status" value="2"/>
</dbReference>
<dbReference type="InterPro" id="IPR014031">
    <property type="entry name" value="Ketoacyl_synth_C"/>
</dbReference>
<dbReference type="PROSITE" id="PS00012">
    <property type="entry name" value="PHOSPHOPANTETHEINE"/>
    <property type="match status" value="1"/>
</dbReference>
<dbReference type="Proteomes" id="UP000734823">
    <property type="component" value="Unassembled WGS sequence"/>
</dbReference>
<comment type="pathway">
    <text evidence="2">Antibiotic biosynthesis.</text>
</comment>
<dbReference type="InterPro" id="IPR015083">
    <property type="entry name" value="NorB/c/GfsB-D-like_docking"/>
</dbReference>
<dbReference type="Pfam" id="PF08990">
    <property type="entry name" value="Docking"/>
    <property type="match status" value="1"/>
</dbReference>
<dbReference type="InterPro" id="IPR049552">
    <property type="entry name" value="PKS_DH_N"/>
</dbReference>
<dbReference type="Gene3D" id="3.40.47.10">
    <property type="match status" value="1"/>
</dbReference>
<dbReference type="EMBL" id="JABVED010000009">
    <property type="protein sequence ID" value="MBC6449039.1"/>
    <property type="molecule type" value="Genomic_DNA"/>
</dbReference>
<keyword evidence="8" id="KW-0012">Acyltransferase</keyword>
<dbReference type="SUPFAM" id="SSF55048">
    <property type="entry name" value="Probable ACP-binding domain of malonyl-CoA ACP transacylase"/>
    <property type="match status" value="1"/>
</dbReference>
<evidence type="ECO:0000259" key="11">
    <source>
        <dbReference type="PROSITE" id="PS52004"/>
    </source>
</evidence>
<feature type="domain" description="PKS/mFAS DH" evidence="12">
    <location>
        <begin position="928"/>
        <end position="1207"/>
    </location>
</feature>
<dbReference type="SMART" id="SM00822">
    <property type="entry name" value="PKS_KR"/>
    <property type="match status" value="1"/>
</dbReference>
<dbReference type="PANTHER" id="PTHR43775:SF51">
    <property type="entry name" value="INACTIVE PHENOLPHTHIOCEROL SYNTHESIS POLYKETIDE SYNTHASE TYPE I PKS1-RELATED"/>
    <property type="match status" value="1"/>
</dbReference>
<proteinExistence type="predicted"/>
<dbReference type="SUPFAM" id="SSF53901">
    <property type="entry name" value="Thiolase-like"/>
    <property type="match status" value="1"/>
</dbReference>
<evidence type="ECO:0000256" key="4">
    <source>
        <dbReference type="ARBA" id="ARBA00022553"/>
    </source>
</evidence>
<gene>
    <name evidence="13" type="ORF">GPZ80_17875</name>
</gene>
<sequence>MDAEEKLRGYLKRVTGELLETRKRLEAAESAEPIAIVGMACRFPGGVRSPEDLWRLVADGDDAITGAPADRGWPVDDRSTGSGRESALLGGFLHDAADFDADFFEISPREAVAMDPQHRLLLEIAWETLERAGIPADSLRGSPTGVYIGMMTGDYATRLSASSQGTAGFEGFFLNGNGSSIASGRIAYALGLHGPAVTIDTACSSALVALHDACQALRRGDCTTALVGAVSVMSTPALLVEFSRQGGLAADGRCKPFAAAADGTSFAEGVGMIALQRLSDARREGRQVLAVVRGTAVNQDGASNGMTAPNGAAQQQVIRQALADARLRPDQVDAVEAHGTGTTLGDPIEGQALLATYGRARADAAPLLLGSVKSNIGHTQAVAGLAGLIKMVEAMRAGVLPPSLGIDAPTPHIDWSDGGIRLLTELTPWPDTGAPRRVGISSFSLSGTNAHVLIEQGTTADDDSTGDSEPVRLAAVPWVLSAKSQPALREQAARLLSHLDTGEFSDGDIGLSLAADRAVLRHRAVVVGADRASLRAGLTALAEGSAADNLTQGVATGADRHGAVFVFPGQGHQWAGMAARLLESEPVFAARVRECEAAFEPYLDWSLSEVLHGAPGARGLDDDEVVHPALFTMMVSLAALWRSRGVRPTAVVGHSQGEIAAACVAGALSLADAARLIVLRSKLIRDRLTGRGGMVSVALPAVEVKTLISPWGERLSIGALNGPASTAVSGDLDALAELLAVCESDGTRAQRVHIGYAAHSAQVDAIETDLRDALGVIEPGELAIPFYSTATAGPLDAADLTASYWFENLRRPVDFVGAVESAIADGHRTFVECGAHPVLTYGLEDLGGRAGVDLVVVGSLRRADGGADRFLTSLGEAQVRGVAVDWPAVFAGSDARRVPLPTYAFQRRRFWIDVPHTALGDLLTPVDHPLLSAAVEVADGARTLFVGRLAQAGHPWLADHAVAGTVLLPGTACVELAAFASAQSGLGGVEELTLHAPLVLPDDGELTVQLAVGAQQESGRRSVALYSRAADALADDPWTRHADGFLHSLDDTGQGEWRHLRGAWPPVDADPVDLAGFYDRLAHLGYRYGPTFQGLRAVWRRGDELFAEVVLPESAAVTAAGYGVHPALFDTAMHALLADGTDQETRLRLPFAWQGVAVHATGSTALRVRLVRRDGNELGLLATDENGGPVLSVESLATREVSPDQLLAARSRHRDSLFRLDWPVATSTGARTRPERCAVLGGESPLPVGHRHADLAALSAALDSGAPAPDLVFAPIPATTLDRAVASVGGHGRGGHDRVGLDAHDTGLLAQVVHPDVAAAARATLTDVLALLQGWLDDHRLRSSRLVILTSAAMGDTGSPDLVAASVWGLVRSAQSEHPDRFLLVDTDGTPESAGMVFAATAAGEPQSVVRAGTVRVARLVRASGSTVEPAPEVPGTVLITGGLGMLGGLVARHLVAERGATRLLLVGRRGLDTPGATDLVAELTGLGATVTVAACDVADRAALAEVLAAVPAEHPLSTVIHTAGVVDDGVVAALTPERLDRVLRAKVDAAVNLHELTLDHGLSAFVLFSSLSGVLGGAGQANYAAANAFLDALAQHRRALGLPGQALAWGYWAAGGVAAGLTEVDLGRLAVAGVLPMATDDALALFDAARGIDAAALVTARLDLSALRTVARLDELPPVLRNLVRVPAHRPTGHEPQAAPAQGWIQDLVGRTEAEQRGVLLDLVRAEVAAVLGHAAADDETIDEDRPFKEFGFDSLTAVELRNRLSAATGLRLQATLVFDYPTPGVLAAHLRSELAGLVESAEDGIHPAHAAVDHLRSVIDDRALDDATRDELVTRLRDLLREWAPARVEQAAGVASASPDEIFALLDEQLESF</sequence>
<dbReference type="InterPro" id="IPR020807">
    <property type="entry name" value="PKS_DH"/>
</dbReference>
<dbReference type="Pfam" id="PF14765">
    <property type="entry name" value="PS-DH"/>
    <property type="match status" value="1"/>
</dbReference>
<reference evidence="13 14" key="1">
    <citation type="submission" date="2020-06" db="EMBL/GenBank/DDBJ databases">
        <title>Actinokineospora xiongansis sp. nov., isolated from soil of Baiyangdian.</title>
        <authorList>
            <person name="Zhang X."/>
        </authorList>
    </citation>
    <scope>NUCLEOTIDE SEQUENCE [LARGE SCALE GENOMIC DNA]</scope>
    <source>
        <strain evidence="13 14">HBU206404</strain>
    </source>
</reference>
<dbReference type="SMART" id="SM00823">
    <property type="entry name" value="PKS_PP"/>
    <property type="match status" value="1"/>
</dbReference>
<dbReference type="SUPFAM" id="SSF52151">
    <property type="entry name" value="FabD/lysophospholipase-like"/>
    <property type="match status" value="1"/>
</dbReference>
<dbReference type="PROSITE" id="PS52019">
    <property type="entry name" value="PKS_MFAS_DH"/>
    <property type="match status" value="1"/>
</dbReference>
<evidence type="ECO:0000256" key="5">
    <source>
        <dbReference type="ARBA" id="ARBA00022679"/>
    </source>
</evidence>
<dbReference type="InterPro" id="IPR036736">
    <property type="entry name" value="ACP-like_sf"/>
</dbReference>
<dbReference type="InterPro" id="IPR006162">
    <property type="entry name" value="Ppantetheine_attach_site"/>
</dbReference>
<evidence type="ECO:0000313" key="14">
    <source>
        <dbReference type="Proteomes" id="UP000734823"/>
    </source>
</evidence>
<dbReference type="Pfam" id="PF22953">
    <property type="entry name" value="SpnB_Rossmann"/>
    <property type="match status" value="1"/>
</dbReference>
<dbReference type="InterPro" id="IPR020806">
    <property type="entry name" value="PKS_PP-bd"/>
</dbReference>
<accession>A0ABR7L8L7</accession>
<dbReference type="Pfam" id="PF02801">
    <property type="entry name" value="Ketoacyl-synt_C"/>
    <property type="match status" value="1"/>
</dbReference>
<protein>
    <submittedName>
        <fullName evidence="13">SDR family NAD(P)-dependent oxidoreductase</fullName>
    </submittedName>
</protein>
<keyword evidence="6" id="KW-0045">Antibiotic biosynthesis</keyword>
<dbReference type="Pfam" id="PF00698">
    <property type="entry name" value="Acyl_transf_1"/>
    <property type="match status" value="1"/>
</dbReference>
<name>A0ABR7L8L7_9PSEU</name>
<feature type="active site" description="Proton donor; for dehydratase activity" evidence="9">
    <location>
        <position position="1130"/>
    </location>
</feature>
<dbReference type="InterPro" id="IPR057326">
    <property type="entry name" value="KR_dom"/>
</dbReference>
<feature type="domain" description="Ketosynthase family 3 (KS3)" evidence="11">
    <location>
        <begin position="31"/>
        <end position="456"/>
    </location>
</feature>
<keyword evidence="5" id="KW-0808">Transferase</keyword>
<dbReference type="InterPro" id="IPR001227">
    <property type="entry name" value="Ac_transferase_dom_sf"/>
</dbReference>
<dbReference type="PROSITE" id="PS52004">
    <property type="entry name" value="KS3_2"/>
    <property type="match status" value="1"/>
</dbReference>
<dbReference type="Gene3D" id="1.10.1200.10">
    <property type="entry name" value="ACP-like"/>
    <property type="match status" value="1"/>
</dbReference>
<evidence type="ECO:0000256" key="6">
    <source>
        <dbReference type="ARBA" id="ARBA00023194"/>
    </source>
</evidence>
<feature type="region of interest" description="N-terminal hotdog fold" evidence="9">
    <location>
        <begin position="928"/>
        <end position="1053"/>
    </location>
</feature>
<feature type="active site" description="Proton acceptor; for dehydratase activity" evidence="9">
    <location>
        <position position="960"/>
    </location>
</feature>
<dbReference type="InterPro" id="IPR018201">
    <property type="entry name" value="Ketoacyl_synth_AS"/>
</dbReference>
<dbReference type="SUPFAM" id="SSF47336">
    <property type="entry name" value="ACP-like"/>
    <property type="match status" value="1"/>
</dbReference>
<dbReference type="Pfam" id="PF08659">
    <property type="entry name" value="KR"/>
    <property type="match status" value="1"/>
</dbReference>
<dbReference type="Gene3D" id="3.40.366.10">
    <property type="entry name" value="Malonyl-Coenzyme A Acyl Carrier Protein, domain 2"/>
    <property type="match status" value="1"/>
</dbReference>
<evidence type="ECO:0000256" key="7">
    <source>
        <dbReference type="ARBA" id="ARBA00023268"/>
    </source>
</evidence>
<comment type="cofactor">
    <cofactor evidence="1">
        <name>pantetheine 4'-phosphate</name>
        <dbReference type="ChEBI" id="CHEBI:47942"/>
    </cofactor>
</comment>
<dbReference type="InterPro" id="IPR042104">
    <property type="entry name" value="PKS_dehydratase_sf"/>
</dbReference>